<dbReference type="OrthoDB" id="3227921at2759"/>
<organism evidence="2 3">
    <name type="scientific">Mycena venus</name>
    <dbReference type="NCBI Taxonomy" id="2733690"/>
    <lineage>
        <taxon>Eukaryota</taxon>
        <taxon>Fungi</taxon>
        <taxon>Dikarya</taxon>
        <taxon>Basidiomycota</taxon>
        <taxon>Agaricomycotina</taxon>
        <taxon>Agaricomycetes</taxon>
        <taxon>Agaricomycetidae</taxon>
        <taxon>Agaricales</taxon>
        <taxon>Marasmiineae</taxon>
        <taxon>Mycenaceae</taxon>
        <taxon>Mycena</taxon>
    </lineage>
</organism>
<keyword evidence="1" id="KW-1133">Transmembrane helix</keyword>
<reference evidence="2" key="1">
    <citation type="submission" date="2020-05" db="EMBL/GenBank/DDBJ databases">
        <title>Mycena genomes resolve the evolution of fungal bioluminescence.</title>
        <authorList>
            <person name="Tsai I.J."/>
        </authorList>
    </citation>
    <scope>NUCLEOTIDE SEQUENCE</scope>
    <source>
        <strain evidence="2">CCC161011</strain>
    </source>
</reference>
<comment type="caution">
    <text evidence="2">The sequence shown here is derived from an EMBL/GenBank/DDBJ whole genome shotgun (WGS) entry which is preliminary data.</text>
</comment>
<dbReference type="EMBL" id="JACAZI010000006">
    <property type="protein sequence ID" value="KAF7358240.1"/>
    <property type="molecule type" value="Genomic_DNA"/>
</dbReference>
<evidence type="ECO:0000313" key="2">
    <source>
        <dbReference type="EMBL" id="KAF7358240.1"/>
    </source>
</evidence>
<keyword evidence="1" id="KW-0472">Membrane</keyword>
<feature type="transmembrane region" description="Helical" evidence="1">
    <location>
        <begin position="458"/>
        <end position="479"/>
    </location>
</feature>
<keyword evidence="1" id="KW-0812">Transmembrane</keyword>
<feature type="transmembrane region" description="Helical" evidence="1">
    <location>
        <begin position="20"/>
        <end position="39"/>
    </location>
</feature>
<keyword evidence="3" id="KW-1185">Reference proteome</keyword>
<accession>A0A8H7D1P0</accession>
<dbReference type="AlphaFoldDB" id="A0A8H7D1P0"/>
<protein>
    <submittedName>
        <fullName evidence="2">Short-chain dehydrogenase/reductase family protein</fullName>
    </submittedName>
</protein>
<sequence length="547" mass="59258">MIQSALSSCLFNPVARVYNLRLLLLVTIGTVVYSGLTVSSDPSDTASPVQWEAALSCGLIIWLHHSLCCFKSRVCGLAVIDMLLVTMEAGGTVYILKSASTIFFWDHSFVPSPDDIVLFLSFSGAQLVGLLVSMVFRFATMRKSSESIVNQRFDFFGCCSPAYPPYTSLSILINRSLSRPLVRGESRLIIIARAIILSCIAASLPAFFIYSIAIKPANSSIYTKSVVYVGSPLAGLDSSQGNAALFIEGFDKDFSFNCNVSVTLLDESLSPVSCQTFLISSGPNTGTVVDCGSSIPNVVPVIIPTIGPYQWIDIRSISLSILIPPGMDGVFVYLWKGNTRPDYSSLRSGTFGQGISSDSYGYTWARGERLVVHTALLRGSRVFGLLSWTKRRLIGKPTDVYTPVITALQPLPSTEMAGTNMSLLTLRQVGLDPSLSVRYSVDTRDDSVLSGIASFGGVWTFVNGAFALFFGANVIYFLFGRRPLSALGVVHVFQRAALVRQWNDDFPVIHTEGGLPGSERAGIVAFIRERLVDLGEDPCAPRATATT</sequence>
<name>A0A8H7D1P0_9AGAR</name>
<feature type="transmembrane region" description="Helical" evidence="1">
    <location>
        <begin position="51"/>
        <end position="70"/>
    </location>
</feature>
<evidence type="ECO:0000313" key="3">
    <source>
        <dbReference type="Proteomes" id="UP000620124"/>
    </source>
</evidence>
<feature type="transmembrane region" description="Helical" evidence="1">
    <location>
        <begin position="188"/>
        <end position="210"/>
    </location>
</feature>
<gene>
    <name evidence="2" type="ORF">MVEN_00872900</name>
</gene>
<dbReference type="Proteomes" id="UP000620124">
    <property type="component" value="Unassembled WGS sequence"/>
</dbReference>
<feature type="transmembrane region" description="Helical" evidence="1">
    <location>
        <begin position="77"/>
        <end position="96"/>
    </location>
</feature>
<evidence type="ECO:0000256" key="1">
    <source>
        <dbReference type="SAM" id="Phobius"/>
    </source>
</evidence>
<proteinExistence type="predicted"/>
<feature type="transmembrane region" description="Helical" evidence="1">
    <location>
        <begin position="116"/>
        <end position="136"/>
    </location>
</feature>